<protein>
    <submittedName>
        <fullName evidence="1">Uncharacterized protein</fullName>
    </submittedName>
</protein>
<comment type="caution">
    <text evidence="1">The sequence shown here is derived from an EMBL/GenBank/DDBJ whole genome shotgun (WGS) entry which is preliminary data.</text>
</comment>
<organism evidence="1 2">
    <name type="scientific">Vitis vinifera</name>
    <name type="common">Grape</name>
    <dbReference type="NCBI Taxonomy" id="29760"/>
    <lineage>
        <taxon>Eukaryota</taxon>
        <taxon>Viridiplantae</taxon>
        <taxon>Streptophyta</taxon>
        <taxon>Embryophyta</taxon>
        <taxon>Tracheophyta</taxon>
        <taxon>Spermatophyta</taxon>
        <taxon>Magnoliopsida</taxon>
        <taxon>eudicotyledons</taxon>
        <taxon>Gunneridae</taxon>
        <taxon>Pentapetalae</taxon>
        <taxon>rosids</taxon>
        <taxon>Vitales</taxon>
        <taxon>Vitaceae</taxon>
        <taxon>Viteae</taxon>
        <taxon>Vitis</taxon>
    </lineage>
</organism>
<evidence type="ECO:0000313" key="1">
    <source>
        <dbReference type="EMBL" id="RVW84822.1"/>
    </source>
</evidence>
<name>A0A438HK55_VITVI</name>
<accession>A0A438HK55</accession>
<dbReference type="EMBL" id="QGNW01000211">
    <property type="protein sequence ID" value="RVW84822.1"/>
    <property type="molecule type" value="Genomic_DNA"/>
</dbReference>
<dbReference type="Proteomes" id="UP000288805">
    <property type="component" value="Unassembled WGS sequence"/>
</dbReference>
<proteinExistence type="predicted"/>
<gene>
    <name evidence="1" type="ORF">CK203_048587</name>
</gene>
<reference evidence="1 2" key="1">
    <citation type="journal article" date="2018" name="PLoS Genet.">
        <title>Population sequencing reveals clonal diversity and ancestral inbreeding in the grapevine cultivar Chardonnay.</title>
        <authorList>
            <person name="Roach M.J."/>
            <person name="Johnson D.L."/>
            <person name="Bohlmann J."/>
            <person name="van Vuuren H.J."/>
            <person name="Jones S.J."/>
            <person name="Pretorius I.S."/>
            <person name="Schmidt S.A."/>
            <person name="Borneman A.R."/>
        </authorList>
    </citation>
    <scope>NUCLEOTIDE SEQUENCE [LARGE SCALE GENOMIC DNA]</scope>
    <source>
        <strain evidence="2">cv. Chardonnay</strain>
        <tissue evidence="1">Leaf</tissue>
    </source>
</reference>
<dbReference type="AlphaFoldDB" id="A0A438HK55"/>
<evidence type="ECO:0000313" key="2">
    <source>
        <dbReference type="Proteomes" id="UP000288805"/>
    </source>
</evidence>
<sequence length="89" mass="10062">MWIPGTRGINIGIVCGNPLVQSMTKMATPSRRRSSAKGDEDYLEWCEAIERQQLESERQMQAFLQETARLREENVVLRIQASSTGPPRG</sequence>